<dbReference type="PANTHER" id="PTHR36091:SF2">
    <property type="entry name" value="AMINOGLYCOSIDE PHOSPHOTRANSFERASE DOMAIN-CONTAINING PROTEIN"/>
    <property type="match status" value="1"/>
</dbReference>
<protein>
    <recommendedName>
        <fullName evidence="1">Aminoglycoside phosphotransferase domain-containing protein</fullName>
    </recommendedName>
</protein>
<name>A0A2B7XM03_9EURO</name>
<dbReference type="Proteomes" id="UP000223968">
    <property type="component" value="Unassembled WGS sequence"/>
</dbReference>
<dbReference type="GO" id="GO:0005739">
    <property type="term" value="C:mitochondrion"/>
    <property type="evidence" value="ECO:0007669"/>
    <property type="project" value="TreeGrafter"/>
</dbReference>
<dbReference type="InterPro" id="IPR051035">
    <property type="entry name" value="Mito_inheritance_9"/>
</dbReference>
<organism evidence="2 3">
    <name type="scientific">Helicocarpus griseus UAMH5409</name>
    <dbReference type="NCBI Taxonomy" id="1447875"/>
    <lineage>
        <taxon>Eukaryota</taxon>
        <taxon>Fungi</taxon>
        <taxon>Dikarya</taxon>
        <taxon>Ascomycota</taxon>
        <taxon>Pezizomycotina</taxon>
        <taxon>Eurotiomycetes</taxon>
        <taxon>Eurotiomycetidae</taxon>
        <taxon>Onygenales</taxon>
        <taxon>Ajellomycetaceae</taxon>
        <taxon>Helicocarpus</taxon>
    </lineage>
</organism>
<dbReference type="OrthoDB" id="10003767at2759"/>
<dbReference type="PANTHER" id="PTHR36091">
    <property type="entry name" value="ALTERED INHERITANCE OF MITOCHONDRIA PROTEIN 9, MITOCHONDRIAL"/>
    <property type="match status" value="1"/>
</dbReference>
<dbReference type="Pfam" id="PF01636">
    <property type="entry name" value="APH"/>
    <property type="match status" value="1"/>
</dbReference>
<proteinExistence type="predicted"/>
<dbReference type="SUPFAM" id="SSF56112">
    <property type="entry name" value="Protein kinase-like (PK-like)"/>
    <property type="match status" value="1"/>
</dbReference>
<reference evidence="2 3" key="1">
    <citation type="submission" date="2017-10" db="EMBL/GenBank/DDBJ databases">
        <title>Comparative genomics in systemic dimorphic fungi from Ajellomycetaceae.</title>
        <authorList>
            <person name="Munoz J.F."/>
            <person name="Mcewen J.G."/>
            <person name="Clay O.K."/>
            <person name="Cuomo C.A."/>
        </authorList>
    </citation>
    <scope>NUCLEOTIDE SEQUENCE [LARGE SCALE GENOMIC DNA]</scope>
    <source>
        <strain evidence="2 3">UAMH5409</strain>
    </source>
</reference>
<feature type="domain" description="Aminoglycoside phosphotransferase" evidence="1">
    <location>
        <begin position="60"/>
        <end position="303"/>
    </location>
</feature>
<dbReference type="InterPro" id="IPR002575">
    <property type="entry name" value="Aminoglycoside_PTrfase"/>
</dbReference>
<dbReference type="AlphaFoldDB" id="A0A2B7XM03"/>
<evidence type="ECO:0000313" key="3">
    <source>
        <dbReference type="Proteomes" id="UP000223968"/>
    </source>
</evidence>
<dbReference type="STRING" id="1447875.A0A2B7XM03"/>
<evidence type="ECO:0000259" key="1">
    <source>
        <dbReference type="Pfam" id="PF01636"/>
    </source>
</evidence>
<dbReference type="EMBL" id="PDNB01000091">
    <property type="protein sequence ID" value="PGH09672.1"/>
    <property type="molecule type" value="Genomic_DNA"/>
</dbReference>
<sequence>MLDIYGPRHPFYNATLERWLFNEEKRLAERHLYFNVDKLSAIAAESVNQSPNDIVLFTKIAEGGTYRVFDILFKDQGNVVVRLPYPSMVPRGYGVASEVATMEYLRYKGLPIPRVLAWSSTRSNSLGCEYIVMEKAPGKALDEIWYTMSHEKRKRLVKEIVDIETVLFKREFPASGSIYFRESLPPEDKSVELPDDNRFCIGPSTAIWWWHSKRDKLHADRGPWTSTLDIDLYDNKRVDPQEQIANLRDFLEIAPYLVPARENWNRPTIRHPDLSPSNIFIDEVGDNANITSVIDWERTVILPMFMHAKLADSEKEQEMERYQRRQLHYYYLGFTNRAKQHQFRAIGTPALTLRNQAIDAAGQPWEGDNTSLKTQLINLSINWPEMNIPSHLLPKPAEFPIRFTEEEMRSCLAINEEQKSADKEMQEFRDYFGCSVDGWVPAERYGEAKRRVDEMKVYTLQTAETEEERRDIDENWPFQDHGEIL</sequence>
<keyword evidence="3" id="KW-1185">Reference proteome</keyword>
<comment type="caution">
    <text evidence="2">The sequence shown here is derived from an EMBL/GenBank/DDBJ whole genome shotgun (WGS) entry which is preliminary data.</text>
</comment>
<dbReference type="InterPro" id="IPR011009">
    <property type="entry name" value="Kinase-like_dom_sf"/>
</dbReference>
<accession>A0A2B7XM03</accession>
<gene>
    <name evidence="2" type="ORF">AJ79_05638</name>
</gene>
<evidence type="ECO:0000313" key="2">
    <source>
        <dbReference type="EMBL" id="PGH09672.1"/>
    </source>
</evidence>